<dbReference type="PIRSF" id="PIRSF001359">
    <property type="entry name" value="F_bP_aldolase_II"/>
    <property type="match status" value="1"/>
</dbReference>
<dbReference type="AlphaFoldDB" id="A0A2G9WR89"/>
<dbReference type="InterPro" id="IPR013785">
    <property type="entry name" value="Aldolase_TIM"/>
</dbReference>
<dbReference type="Gene3D" id="3.20.20.70">
    <property type="entry name" value="Aldolase class I"/>
    <property type="match status" value="1"/>
</dbReference>
<dbReference type="GO" id="GO:0008270">
    <property type="term" value="F:zinc ion binding"/>
    <property type="evidence" value="ECO:0007669"/>
    <property type="project" value="InterPro"/>
</dbReference>
<evidence type="ECO:0000256" key="2">
    <source>
        <dbReference type="ARBA" id="ARBA00022567"/>
    </source>
</evidence>
<evidence type="ECO:0000313" key="5">
    <source>
        <dbReference type="EMBL" id="PIO97184.1"/>
    </source>
</evidence>
<feature type="binding site" evidence="4">
    <location>
        <position position="224"/>
    </location>
    <ligand>
        <name>Zn(2+)</name>
        <dbReference type="ChEBI" id="CHEBI:29105"/>
        <label>1</label>
        <note>catalytic</note>
    </ligand>
</feature>
<keyword evidence="4" id="KW-0862">Zinc</keyword>
<keyword evidence="2" id="KW-0113">Calvin cycle</keyword>
<dbReference type="UniPathway" id="UPA00116"/>
<dbReference type="EMBL" id="NQVN01000020">
    <property type="protein sequence ID" value="PIO97184.1"/>
    <property type="molecule type" value="Genomic_DNA"/>
</dbReference>
<feature type="binding site" evidence="4">
    <location>
        <position position="257"/>
    </location>
    <ligand>
        <name>Zn(2+)</name>
        <dbReference type="ChEBI" id="CHEBI:29105"/>
        <label>1</label>
        <note>catalytic</note>
    </ligand>
</feature>
<evidence type="ECO:0000313" key="6">
    <source>
        <dbReference type="Proteomes" id="UP000231070"/>
    </source>
</evidence>
<dbReference type="Pfam" id="PF01116">
    <property type="entry name" value="F_bP_aldolase"/>
    <property type="match status" value="1"/>
</dbReference>
<organism evidence="5 6">
    <name type="scientific">Pleomorphomonas carboxyditropha</name>
    <dbReference type="NCBI Taxonomy" id="2023338"/>
    <lineage>
        <taxon>Bacteria</taxon>
        <taxon>Pseudomonadati</taxon>
        <taxon>Pseudomonadota</taxon>
        <taxon>Alphaproteobacteria</taxon>
        <taxon>Hyphomicrobiales</taxon>
        <taxon>Pleomorphomonadaceae</taxon>
        <taxon>Pleomorphomonas</taxon>
    </lineage>
</organism>
<feature type="active site" description="Proton donor" evidence="3">
    <location>
        <position position="131"/>
    </location>
</feature>
<reference evidence="5 6" key="1">
    <citation type="submission" date="2017-08" db="EMBL/GenBank/DDBJ databases">
        <title>Pleomorphomonas carboxidotrophicus sp. nov., a new mesophilic hydrogenogenic carboxidotroph.</title>
        <authorList>
            <person name="Esquivel-Elizondo S."/>
            <person name="Krajmalnik-Brown R."/>
            <person name="Maldonado J."/>
        </authorList>
    </citation>
    <scope>NUCLEOTIDE SEQUENCE [LARGE SCALE GENOMIC DNA]</scope>
    <source>
        <strain evidence="5 6">SVCO-16</strain>
    </source>
</reference>
<dbReference type="PANTHER" id="PTHR30304:SF0">
    <property type="entry name" value="D-TAGATOSE-1,6-BISPHOSPHATE ALDOLASE SUBUNIT GATY-RELATED"/>
    <property type="match status" value="1"/>
</dbReference>
<sequence length="345" mass="35627">MRSAPPAGSCDAPAAVFPAACLPPMSHGRSASVPPRPFQAFTSPTKESVMPIVPLSKLLKHASDNHYAVGAFLSMNVEVMQATIAAAEAKRSPVVIRIHPTVRAATRFDTLGTVARHLAAEATVPVGLSLDHGETLGDTIDAIRAGCTAVMLDGAEMSLDDNIRAVREVVTAAAPLGVMVEAAIGNMEHGAVQTEDDLANVADSVRLIRESGATILAPAIGNVHGVAHGGGAKAKPNLAIERIAELRKATGVPICMHGGSGTPPEQMKAATRAGVAMVIMFTDIVTAFNRALKAVLNANADGIDIINALVPAQKAAQAVIEGKMEDLGSAGQSDSFLDWYNGKTS</sequence>
<dbReference type="SUPFAM" id="SSF51569">
    <property type="entry name" value="Aldolase"/>
    <property type="match status" value="1"/>
</dbReference>
<name>A0A2G9WR89_9HYPH</name>
<evidence type="ECO:0008006" key="7">
    <source>
        <dbReference type="Google" id="ProtNLM"/>
    </source>
</evidence>
<dbReference type="OrthoDB" id="9803995at2"/>
<feature type="binding site" evidence="4">
    <location>
        <position position="153"/>
    </location>
    <ligand>
        <name>Zn(2+)</name>
        <dbReference type="ChEBI" id="CHEBI:29105"/>
        <label>2</label>
    </ligand>
</feature>
<protein>
    <recommendedName>
        <fullName evidence="7">Fructose-bisphosphate aldolase</fullName>
    </recommendedName>
</protein>
<dbReference type="GO" id="GO:0016832">
    <property type="term" value="F:aldehyde-lyase activity"/>
    <property type="evidence" value="ECO:0007669"/>
    <property type="project" value="InterPro"/>
</dbReference>
<feature type="binding site" evidence="4">
    <location>
        <position position="132"/>
    </location>
    <ligand>
        <name>Zn(2+)</name>
        <dbReference type="ChEBI" id="CHEBI:29105"/>
        <label>1</label>
        <note>catalytic</note>
    </ligand>
</feature>
<keyword evidence="4" id="KW-0479">Metal-binding</keyword>
<keyword evidence="6" id="KW-1185">Reference proteome</keyword>
<dbReference type="PANTHER" id="PTHR30304">
    <property type="entry name" value="D-TAGATOSE-1,6-BISPHOSPHATE ALDOLASE"/>
    <property type="match status" value="1"/>
</dbReference>
<gene>
    <name evidence="5" type="ORF">CJ014_21350</name>
</gene>
<evidence type="ECO:0000256" key="4">
    <source>
        <dbReference type="PIRSR" id="PIRSR001359-3"/>
    </source>
</evidence>
<comment type="pathway">
    <text evidence="1">Carbohydrate biosynthesis; Calvin cycle.</text>
</comment>
<dbReference type="Proteomes" id="UP000231070">
    <property type="component" value="Unassembled WGS sequence"/>
</dbReference>
<dbReference type="InterPro" id="IPR050246">
    <property type="entry name" value="Class_II_FBP_aldolase"/>
</dbReference>
<proteinExistence type="predicted"/>
<comment type="cofactor">
    <cofactor evidence="4">
        <name>Zn(2+)</name>
        <dbReference type="ChEBI" id="CHEBI:29105"/>
    </cofactor>
    <text evidence="4">Binds 2 Zn(2+) ions per subunit. One is catalytic and the other provides a structural contribution.</text>
</comment>
<accession>A0A2G9WR89</accession>
<comment type="caution">
    <text evidence="5">The sequence shown here is derived from an EMBL/GenBank/DDBJ whole genome shotgun (WGS) entry which is preliminary data.</text>
</comment>
<evidence type="ECO:0000256" key="3">
    <source>
        <dbReference type="PIRSR" id="PIRSR001359-1"/>
    </source>
</evidence>
<evidence type="ECO:0000256" key="1">
    <source>
        <dbReference type="ARBA" id="ARBA00005215"/>
    </source>
</evidence>
<dbReference type="GO" id="GO:0019253">
    <property type="term" value="P:reductive pentose-phosphate cycle"/>
    <property type="evidence" value="ECO:0007669"/>
    <property type="project" value="UniProtKB-UniPathway"/>
</dbReference>
<dbReference type="InterPro" id="IPR000771">
    <property type="entry name" value="FBA_II"/>
</dbReference>